<keyword evidence="1" id="KW-0812">Transmembrane</keyword>
<dbReference type="Gene3D" id="1.20.140.150">
    <property type="match status" value="1"/>
</dbReference>
<keyword evidence="3" id="KW-1185">Reference proteome</keyword>
<feature type="transmembrane region" description="Helical" evidence="1">
    <location>
        <begin position="151"/>
        <end position="172"/>
    </location>
</feature>
<evidence type="ECO:0000256" key="1">
    <source>
        <dbReference type="SAM" id="Phobius"/>
    </source>
</evidence>
<organism evidence="2 3">
    <name type="scientific">Malassezia obtusa</name>
    <dbReference type="NCBI Taxonomy" id="76774"/>
    <lineage>
        <taxon>Eukaryota</taxon>
        <taxon>Fungi</taxon>
        <taxon>Dikarya</taxon>
        <taxon>Basidiomycota</taxon>
        <taxon>Ustilaginomycotina</taxon>
        <taxon>Malasseziomycetes</taxon>
        <taxon>Malasseziales</taxon>
        <taxon>Malasseziaceae</taxon>
        <taxon>Malassezia</taxon>
    </lineage>
</organism>
<name>A0AAF0E394_9BASI</name>
<keyword evidence="1" id="KW-1133">Transmembrane helix</keyword>
<dbReference type="InterPro" id="IPR052413">
    <property type="entry name" value="SUR7_domain"/>
</dbReference>
<gene>
    <name evidence="2" type="ORF">MOBT1_002930</name>
</gene>
<dbReference type="Proteomes" id="UP001214603">
    <property type="component" value="Chromosome 7"/>
</dbReference>
<reference evidence="2" key="1">
    <citation type="submission" date="2023-03" db="EMBL/GenBank/DDBJ databases">
        <title>Mating type loci evolution in Malassezia.</title>
        <authorList>
            <person name="Coelho M.A."/>
        </authorList>
    </citation>
    <scope>NUCLEOTIDE SEQUENCE</scope>
    <source>
        <strain evidence="2">CBS 7876</strain>
    </source>
</reference>
<evidence type="ECO:0000313" key="2">
    <source>
        <dbReference type="EMBL" id="WFD04225.1"/>
    </source>
</evidence>
<dbReference type="InterPro" id="IPR009571">
    <property type="entry name" value="SUR7/Rim9-like_fungi"/>
</dbReference>
<evidence type="ECO:0000313" key="3">
    <source>
        <dbReference type="Proteomes" id="UP001214603"/>
    </source>
</evidence>
<dbReference type="GO" id="GO:0031505">
    <property type="term" value="P:fungal-type cell wall organization"/>
    <property type="evidence" value="ECO:0007669"/>
    <property type="project" value="TreeGrafter"/>
</dbReference>
<feature type="transmembrane region" description="Helical" evidence="1">
    <location>
        <begin position="122"/>
        <end position="144"/>
    </location>
</feature>
<dbReference type="GO" id="GO:0051285">
    <property type="term" value="C:cell cortex of cell tip"/>
    <property type="evidence" value="ECO:0007669"/>
    <property type="project" value="TreeGrafter"/>
</dbReference>
<dbReference type="EMBL" id="CP119940">
    <property type="protein sequence ID" value="WFD04225.1"/>
    <property type="molecule type" value="Genomic_DNA"/>
</dbReference>
<dbReference type="AlphaFoldDB" id="A0AAF0E394"/>
<sequence>MVLMILTNIGQLTTNIVARNISIARLNMLNSDGLTKAASAASSVLGLGDGNRGPPKQIKWGLYNHCAYFGGKIPTCSPRGFGQEFDPVKAVTTDMGMNFSKGTDSFFEKDNRVSNLHEKSTAAFYLLFVGTILAGVAFLITCLIHMSALVIAAFFAFLAFALIAAGASIWTYMVYEFRDIASASFRFDYGNALWFCWASVGCTLFALPALAGGSAASRRRYYEEPYY</sequence>
<dbReference type="PANTHER" id="PTHR28019">
    <property type="entry name" value="CELL MEMBRANE PROTEIN YLR413W-RELATED"/>
    <property type="match status" value="1"/>
</dbReference>
<dbReference type="PANTHER" id="PTHR28019:SF2">
    <property type="entry name" value="CELL MEMBRANE PROTEIN YLR413W-RELATED"/>
    <property type="match status" value="1"/>
</dbReference>
<keyword evidence="1" id="KW-0472">Membrane</keyword>
<accession>A0AAF0E394</accession>
<dbReference type="Pfam" id="PF06687">
    <property type="entry name" value="SUR7"/>
    <property type="match status" value="1"/>
</dbReference>
<proteinExistence type="predicted"/>
<dbReference type="GO" id="GO:0005886">
    <property type="term" value="C:plasma membrane"/>
    <property type="evidence" value="ECO:0007669"/>
    <property type="project" value="InterPro"/>
</dbReference>
<protein>
    <submittedName>
        <fullName evidence="2">Uncharacterized protein</fullName>
    </submittedName>
</protein>
<feature type="transmembrane region" description="Helical" evidence="1">
    <location>
        <begin position="192"/>
        <end position="211"/>
    </location>
</feature>